<feature type="transmembrane region" description="Helical" evidence="1">
    <location>
        <begin position="57"/>
        <end position="76"/>
    </location>
</feature>
<gene>
    <name evidence="3" type="ORF">OHN36_10890</name>
    <name evidence="2" type="ORF">SAMN05216260_104301</name>
</gene>
<keyword evidence="1" id="KW-1133">Transmembrane helix</keyword>
<dbReference type="Proteomes" id="UP000198614">
    <property type="component" value="Unassembled WGS sequence"/>
</dbReference>
<name>A0A1G7GKZ6_9ACTN</name>
<evidence type="ECO:0000313" key="3">
    <source>
        <dbReference type="EMBL" id="WUR37663.1"/>
    </source>
</evidence>
<evidence type="ECO:0008006" key="6">
    <source>
        <dbReference type="Google" id="ProtNLM"/>
    </source>
</evidence>
<keyword evidence="1" id="KW-0812">Transmembrane</keyword>
<dbReference type="Proteomes" id="UP001432161">
    <property type="component" value="Chromosome"/>
</dbReference>
<dbReference type="AlphaFoldDB" id="A0A1G7GKZ6"/>
<dbReference type="EMBL" id="CP108330">
    <property type="protein sequence ID" value="WUR37663.1"/>
    <property type="molecule type" value="Genomic_DNA"/>
</dbReference>
<organism evidence="2 4">
    <name type="scientific">Streptomyces griseoaurantiacus</name>
    <dbReference type="NCBI Taxonomy" id="68213"/>
    <lineage>
        <taxon>Bacteria</taxon>
        <taxon>Bacillati</taxon>
        <taxon>Actinomycetota</taxon>
        <taxon>Actinomycetes</taxon>
        <taxon>Kitasatosporales</taxon>
        <taxon>Streptomycetaceae</taxon>
        <taxon>Streptomyces</taxon>
        <taxon>Streptomyces aurantiacus group</taxon>
    </lineage>
</organism>
<evidence type="ECO:0000313" key="2">
    <source>
        <dbReference type="EMBL" id="SDE88807.1"/>
    </source>
</evidence>
<keyword evidence="5" id="KW-1185">Reference proteome</keyword>
<evidence type="ECO:0000313" key="5">
    <source>
        <dbReference type="Proteomes" id="UP001432161"/>
    </source>
</evidence>
<dbReference type="EMBL" id="FNAX01000004">
    <property type="protein sequence ID" value="SDE88807.1"/>
    <property type="molecule type" value="Genomic_DNA"/>
</dbReference>
<feature type="transmembrane region" description="Helical" evidence="1">
    <location>
        <begin position="32"/>
        <end position="51"/>
    </location>
</feature>
<protein>
    <recommendedName>
        <fullName evidence="6">Integral membrane protein</fullName>
    </recommendedName>
</protein>
<evidence type="ECO:0000313" key="4">
    <source>
        <dbReference type="Proteomes" id="UP000198614"/>
    </source>
</evidence>
<reference evidence="2 4" key="1">
    <citation type="submission" date="2016-10" db="EMBL/GenBank/DDBJ databases">
        <authorList>
            <person name="de Groot N.N."/>
        </authorList>
    </citation>
    <scope>NUCLEOTIDE SEQUENCE [LARGE SCALE GENOMIC DNA]</scope>
    <source>
        <strain evidence="2 4">CGMCC 4.1859</strain>
    </source>
</reference>
<evidence type="ECO:0000256" key="1">
    <source>
        <dbReference type="SAM" id="Phobius"/>
    </source>
</evidence>
<proteinExistence type="predicted"/>
<keyword evidence="1" id="KW-0472">Membrane</keyword>
<feature type="transmembrane region" description="Helical" evidence="1">
    <location>
        <begin position="6"/>
        <end position="23"/>
    </location>
</feature>
<reference evidence="3" key="2">
    <citation type="submission" date="2022-10" db="EMBL/GenBank/DDBJ databases">
        <title>The complete genomes of actinobacterial strains from the NBC collection.</title>
        <authorList>
            <person name="Joergensen T.S."/>
            <person name="Alvarez Arevalo M."/>
            <person name="Sterndorff E.B."/>
            <person name="Faurdal D."/>
            <person name="Vuksanovic O."/>
            <person name="Mourched A.-S."/>
            <person name="Charusanti P."/>
            <person name="Shaw S."/>
            <person name="Blin K."/>
            <person name="Weber T."/>
        </authorList>
    </citation>
    <scope>NUCLEOTIDE SEQUENCE</scope>
    <source>
        <strain evidence="3">NBC_00489</strain>
    </source>
</reference>
<accession>A0A1G7GKZ6</accession>
<sequence>MFLEALGSALLGLALAWAAAYRLPHRLPGRRLVLSTGAAGGLFGAFLAHSAVETGHVVVSLLGAAAVAAASVSLLLRPEKRFRRRHSATA</sequence>